<evidence type="ECO:0000313" key="1">
    <source>
        <dbReference type="EMBL" id="GIN63838.1"/>
    </source>
</evidence>
<comment type="caution">
    <text evidence="1">The sequence shown here is derived from an EMBL/GenBank/DDBJ whole genome shotgun (WGS) entry which is preliminary data.</text>
</comment>
<dbReference type="Proteomes" id="UP000682111">
    <property type="component" value="Unassembled WGS sequence"/>
</dbReference>
<gene>
    <name evidence="1" type="ORF">J27TS8_38310</name>
</gene>
<organism evidence="1 2">
    <name type="scientific">Robertmurraya siralis</name>
    <dbReference type="NCBI Taxonomy" id="77777"/>
    <lineage>
        <taxon>Bacteria</taxon>
        <taxon>Bacillati</taxon>
        <taxon>Bacillota</taxon>
        <taxon>Bacilli</taxon>
        <taxon>Bacillales</taxon>
        <taxon>Bacillaceae</taxon>
        <taxon>Robertmurraya</taxon>
    </lineage>
</organism>
<evidence type="ECO:0000313" key="2">
    <source>
        <dbReference type="Proteomes" id="UP000682111"/>
    </source>
</evidence>
<proteinExistence type="predicted"/>
<dbReference type="AlphaFoldDB" id="A0A919WKN0"/>
<name>A0A919WKN0_9BACI</name>
<keyword evidence="2" id="KW-1185">Reference proteome</keyword>
<dbReference type="EMBL" id="BORC01000008">
    <property type="protein sequence ID" value="GIN63838.1"/>
    <property type="molecule type" value="Genomic_DNA"/>
</dbReference>
<sequence length="148" mass="17570">MNCWRITKDSDEWTCFSEVGTKLEYEEYIITEEKYLEAIKTFWDETGVNQIYITALEQWSDGVESQNARKYLSNIWIGKAIKIDELLQLAQHTLRNVCWCKVEIKNRFFVHFGYDYYMYIGTDRDCQKAIAKTQQSGLNVEECISPYK</sequence>
<protein>
    <submittedName>
        <fullName evidence="1">Uncharacterized protein</fullName>
    </submittedName>
</protein>
<dbReference type="RefSeq" id="WP_095309657.1">
    <property type="nucleotide sequence ID" value="NZ_BORC01000008.1"/>
</dbReference>
<accession>A0A919WKN0</accession>
<reference evidence="1" key="1">
    <citation type="submission" date="2021-03" db="EMBL/GenBank/DDBJ databases">
        <title>Antimicrobial resistance genes in bacteria isolated from Japanese honey, and their potential for conferring macrolide and lincosamide resistance in the American foulbrood pathogen Paenibacillus larvae.</title>
        <authorList>
            <person name="Okamoto M."/>
            <person name="Kumagai M."/>
            <person name="Kanamori H."/>
            <person name="Takamatsu D."/>
        </authorList>
    </citation>
    <scope>NUCLEOTIDE SEQUENCE</scope>
    <source>
        <strain evidence="1">J27TS8</strain>
    </source>
</reference>